<evidence type="ECO:0000259" key="8">
    <source>
        <dbReference type="Pfam" id="PF02770"/>
    </source>
</evidence>
<evidence type="ECO:0000256" key="4">
    <source>
        <dbReference type="ARBA" id="ARBA00022827"/>
    </source>
</evidence>
<evidence type="ECO:0000259" key="7">
    <source>
        <dbReference type="Pfam" id="PF00441"/>
    </source>
</evidence>
<dbReference type="InterPro" id="IPR036250">
    <property type="entry name" value="AcylCo_DH-like_C"/>
</dbReference>
<dbReference type="InterPro" id="IPR009100">
    <property type="entry name" value="AcylCoA_DH/oxidase_NM_dom_sf"/>
</dbReference>
<evidence type="ECO:0000259" key="9">
    <source>
        <dbReference type="Pfam" id="PF02771"/>
    </source>
</evidence>
<reference evidence="10" key="1">
    <citation type="journal article" date="2013" name="J. Antibiot.">
        <title>Identification of the incednine biosynthetic gene cluster: characterization of novel beta-glutamate-beta-decarboxylase IdnL3.</title>
        <authorList>
            <person name="Takaishi M."/>
            <person name="Kudo F."/>
            <person name="Eguchi T."/>
        </authorList>
    </citation>
    <scope>NUCLEOTIDE SEQUENCE</scope>
    <source>
        <strain evidence="10">ML694-90F3</strain>
    </source>
</reference>
<dbReference type="EMBL" id="AB767280">
    <property type="protein sequence ID" value="BAP34766.1"/>
    <property type="molecule type" value="Genomic_DNA"/>
</dbReference>
<dbReference type="Pfam" id="PF02771">
    <property type="entry name" value="Acyl-CoA_dh_N"/>
    <property type="match status" value="1"/>
</dbReference>
<dbReference type="Pfam" id="PF02770">
    <property type="entry name" value="Acyl-CoA_dh_M"/>
    <property type="match status" value="1"/>
</dbReference>
<comment type="cofactor">
    <cofactor evidence="1 5">
        <name>FAD</name>
        <dbReference type="ChEBI" id="CHEBI:57692"/>
    </cofactor>
</comment>
<keyword evidence="3 5" id="KW-0285">Flavoprotein</keyword>
<dbReference type="GO" id="GO:0003995">
    <property type="term" value="F:acyl-CoA dehydrogenase activity"/>
    <property type="evidence" value="ECO:0007669"/>
    <property type="project" value="TreeGrafter"/>
</dbReference>
<dbReference type="Gene3D" id="2.40.110.10">
    <property type="entry name" value="Butyryl-CoA Dehydrogenase, subunit A, domain 2"/>
    <property type="match status" value="1"/>
</dbReference>
<dbReference type="Gene3D" id="1.10.540.10">
    <property type="entry name" value="Acyl-CoA dehydrogenase/oxidase, N-terminal domain"/>
    <property type="match status" value="1"/>
</dbReference>
<accession>A0A077KT17</accession>
<gene>
    <name evidence="10" type="primary">idnM3</name>
</gene>
<dbReference type="PANTHER" id="PTHR43884:SF12">
    <property type="entry name" value="ISOVALERYL-COA DEHYDROGENASE, MITOCHONDRIAL-RELATED"/>
    <property type="match status" value="1"/>
</dbReference>
<dbReference type="InterPro" id="IPR013786">
    <property type="entry name" value="AcylCoA_DH/ox_N"/>
</dbReference>
<evidence type="ECO:0000256" key="5">
    <source>
        <dbReference type="RuleBase" id="RU362125"/>
    </source>
</evidence>
<protein>
    <submittedName>
        <fullName evidence="10">Acyl-CoA dehydrogenase</fullName>
    </submittedName>
</protein>
<dbReference type="CDD" id="cd00567">
    <property type="entry name" value="ACAD"/>
    <property type="match status" value="1"/>
</dbReference>
<comment type="similarity">
    <text evidence="2 5">Belongs to the acyl-CoA dehydrogenase family.</text>
</comment>
<keyword evidence="5" id="KW-0560">Oxidoreductase</keyword>
<dbReference type="InterPro" id="IPR046373">
    <property type="entry name" value="Acyl-CoA_Oxase/DH_mid-dom_sf"/>
</dbReference>
<feature type="domain" description="Acyl-CoA dehydrogenase/oxidase N-terminal" evidence="9">
    <location>
        <begin position="28"/>
        <end position="130"/>
    </location>
</feature>
<dbReference type="SUPFAM" id="SSF47203">
    <property type="entry name" value="Acyl-CoA dehydrogenase C-terminal domain-like"/>
    <property type="match status" value="1"/>
</dbReference>
<feature type="domain" description="Acyl-CoA dehydrogenase/oxidase C-terminal" evidence="7">
    <location>
        <begin position="262"/>
        <end position="405"/>
    </location>
</feature>
<evidence type="ECO:0000256" key="6">
    <source>
        <dbReference type="SAM" id="MobiDB-lite"/>
    </source>
</evidence>
<dbReference type="InterPro" id="IPR037069">
    <property type="entry name" value="AcylCoA_DH/ox_N_sf"/>
</dbReference>
<evidence type="ECO:0000256" key="2">
    <source>
        <dbReference type="ARBA" id="ARBA00009347"/>
    </source>
</evidence>
<feature type="compositionally biased region" description="Gly residues" evidence="6">
    <location>
        <begin position="1"/>
        <end position="21"/>
    </location>
</feature>
<dbReference type="SUPFAM" id="SSF56645">
    <property type="entry name" value="Acyl-CoA dehydrogenase NM domain-like"/>
    <property type="match status" value="1"/>
</dbReference>
<evidence type="ECO:0000256" key="3">
    <source>
        <dbReference type="ARBA" id="ARBA00022630"/>
    </source>
</evidence>
<dbReference type="Pfam" id="PF00441">
    <property type="entry name" value="Acyl-CoA_dh_1"/>
    <property type="match status" value="1"/>
</dbReference>
<evidence type="ECO:0000256" key="1">
    <source>
        <dbReference type="ARBA" id="ARBA00001974"/>
    </source>
</evidence>
<keyword evidence="4 5" id="KW-0274">FAD</keyword>
<dbReference type="AlphaFoldDB" id="A0A077KT17"/>
<proteinExistence type="inferred from homology"/>
<dbReference type="Gene3D" id="1.20.140.10">
    <property type="entry name" value="Butyryl-CoA Dehydrogenase, subunit A, domain 3"/>
    <property type="match status" value="1"/>
</dbReference>
<dbReference type="InterPro" id="IPR006091">
    <property type="entry name" value="Acyl-CoA_Oxase/DH_mid-dom"/>
</dbReference>
<sequence>MTDGAGSGAGGEAGGGAGGTEPGPAPDGARELIRAAVGDRADGWDLAGELPLPLLRDLGARGLLSAQVATRYGGPGLSSAENGELTAYTGALCSSLRSVQTSQGMAAWTMGRLGDAEQRKHYLSALTGGELAAVAFSEPAAGSDLAAMTTSIRRDGDSLVVDGTKKWITAARYADHLVVFGRYDSGSAPGSESGSGSGAATGGAGAAAVVVVPRTAPGVTVEPVADPLGCRAAGHSHLTFDGVRVAPSALLGGGEFALSLLVTTALTYGRLSVAWGCVGILRACLGAAVRHASAREQFGVPLSGHQLVSRHLAELLVAERNATRAAEHASRCWDERSPELPTAAVLAKHVGATGAAAGAAAAVQVLASAGARDGHVVARAYRDAKLMEIIEGSNEISQLLLAEHALATAG</sequence>
<feature type="region of interest" description="Disordered" evidence="6">
    <location>
        <begin position="1"/>
        <end position="28"/>
    </location>
</feature>
<name>A0A077KT17_9ACTN</name>
<organism evidence="10">
    <name type="scientific">Streptomyces sp. ML694-90F3</name>
    <dbReference type="NCBI Taxonomy" id="1265536"/>
    <lineage>
        <taxon>Bacteria</taxon>
        <taxon>Bacillati</taxon>
        <taxon>Actinomycetota</taxon>
        <taxon>Actinomycetes</taxon>
        <taxon>Kitasatosporales</taxon>
        <taxon>Streptomycetaceae</taxon>
        <taxon>Streptomyces</taxon>
    </lineage>
</organism>
<dbReference type="GO" id="GO:0050660">
    <property type="term" value="F:flavin adenine dinucleotide binding"/>
    <property type="evidence" value="ECO:0007669"/>
    <property type="project" value="InterPro"/>
</dbReference>
<dbReference type="InterPro" id="IPR009075">
    <property type="entry name" value="AcylCo_DH/oxidase_C"/>
</dbReference>
<evidence type="ECO:0000313" key="10">
    <source>
        <dbReference type="EMBL" id="BAP34766.1"/>
    </source>
</evidence>
<feature type="domain" description="Acyl-CoA oxidase/dehydrogenase middle" evidence="8">
    <location>
        <begin position="133"/>
        <end position="243"/>
    </location>
</feature>
<dbReference type="PANTHER" id="PTHR43884">
    <property type="entry name" value="ACYL-COA DEHYDROGENASE"/>
    <property type="match status" value="1"/>
</dbReference>